<feature type="region of interest" description="Disordered" evidence="1">
    <location>
        <begin position="23"/>
        <end position="59"/>
    </location>
</feature>
<dbReference type="EMBL" id="CP163443">
    <property type="protein sequence ID" value="XDQ58246.1"/>
    <property type="molecule type" value="Genomic_DNA"/>
</dbReference>
<reference evidence="2" key="1">
    <citation type="submission" date="2024-07" db="EMBL/GenBank/DDBJ databases">
        <authorList>
            <person name="Yu S.T."/>
        </authorList>
    </citation>
    <scope>NUCLEOTIDE SEQUENCE</scope>
    <source>
        <strain evidence="2">R41</strain>
    </source>
</reference>
<name>A0AB39RUD3_9ACTN</name>
<accession>A0AB39RUD3</accession>
<organism evidence="2">
    <name type="scientific">Streptomyces sp. R41</name>
    <dbReference type="NCBI Taxonomy" id="3238632"/>
    <lineage>
        <taxon>Bacteria</taxon>
        <taxon>Bacillati</taxon>
        <taxon>Actinomycetota</taxon>
        <taxon>Actinomycetes</taxon>
        <taxon>Kitasatosporales</taxon>
        <taxon>Streptomycetaceae</taxon>
        <taxon>Streptomyces</taxon>
    </lineage>
</organism>
<feature type="compositionally biased region" description="Polar residues" evidence="1">
    <location>
        <begin position="43"/>
        <end position="59"/>
    </location>
</feature>
<sequence>MLQADDGQEFELLDKAKLDLERHGGRTSRGVAVRVPQRLLAPTTASWRNPTPASQLSAH</sequence>
<proteinExistence type="predicted"/>
<evidence type="ECO:0000313" key="2">
    <source>
        <dbReference type="EMBL" id="XDQ58246.1"/>
    </source>
</evidence>
<protein>
    <submittedName>
        <fullName evidence="2">Uncharacterized protein</fullName>
    </submittedName>
</protein>
<gene>
    <name evidence="2" type="ORF">AB5J53_44745</name>
</gene>
<dbReference type="AlphaFoldDB" id="A0AB39RUD3"/>
<dbReference type="RefSeq" id="WP_369251300.1">
    <property type="nucleotide sequence ID" value="NZ_CP163443.1"/>
</dbReference>
<evidence type="ECO:0000256" key="1">
    <source>
        <dbReference type="SAM" id="MobiDB-lite"/>
    </source>
</evidence>